<dbReference type="InterPro" id="IPR029068">
    <property type="entry name" value="Glyas_Bleomycin-R_OHBP_Dase"/>
</dbReference>
<dbReference type="AlphaFoldDB" id="A6VYB3"/>
<dbReference type="SUPFAM" id="SSF54593">
    <property type="entry name" value="Glyoxalase/Bleomycin resistance protein/Dihydroxybiphenyl dioxygenase"/>
    <property type="match status" value="1"/>
</dbReference>
<dbReference type="eggNOG" id="COG3324">
    <property type="taxonomic scope" value="Bacteria"/>
</dbReference>
<dbReference type="Gene3D" id="3.10.180.10">
    <property type="entry name" value="2,3-Dihydroxybiphenyl 1,2-Dioxygenase, domain 1"/>
    <property type="match status" value="1"/>
</dbReference>
<proteinExistence type="predicted"/>
<organism evidence="1">
    <name type="scientific">Marinomonas sp. (strain MWYL1)</name>
    <dbReference type="NCBI Taxonomy" id="400668"/>
    <lineage>
        <taxon>Bacteria</taxon>
        <taxon>Pseudomonadati</taxon>
        <taxon>Pseudomonadota</taxon>
        <taxon>Gammaproteobacteria</taxon>
        <taxon>Oceanospirillales</taxon>
        <taxon>Oceanospirillaceae</taxon>
        <taxon>Marinomonas</taxon>
    </lineage>
</organism>
<sequence length="123" mass="13708">MKTGFVMYASSVSRLSDFYSHVFALNKVEGDNSYALLADGDFELVLLETEASKKVSDLRSPRASTPIKPTFFINTPLEIISEVIKNKGGSVFPPKNWEFGGRKVCDAHDCEGNIFQLRIDRDA</sequence>
<dbReference type="STRING" id="400668.Mmwyl1_2523"/>
<name>A6VYB3_MARMS</name>
<evidence type="ECO:0000313" key="1">
    <source>
        <dbReference type="EMBL" id="ABR71442.1"/>
    </source>
</evidence>
<evidence type="ECO:0008006" key="2">
    <source>
        <dbReference type="Google" id="ProtNLM"/>
    </source>
</evidence>
<reference evidence="1" key="1">
    <citation type="submission" date="2007-06" db="EMBL/GenBank/DDBJ databases">
        <title>Complete sequence of Marinomonas sp. MWYL1.</title>
        <authorList>
            <consortium name="US DOE Joint Genome Institute"/>
            <person name="Copeland A."/>
            <person name="Lucas S."/>
            <person name="Lapidus A."/>
            <person name="Barry K."/>
            <person name="Glavina del Rio T."/>
            <person name="Dalin E."/>
            <person name="Tice H."/>
            <person name="Pitluck S."/>
            <person name="Kiss H."/>
            <person name="Brettin T."/>
            <person name="Bruce D."/>
            <person name="Detter J.C."/>
            <person name="Han C."/>
            <person name="Schmutz J."/>
            <person name="Larimer F."/>
            <person name="Land M."/>
            <person name="Hauser L."/>
            <person name="Kyrpides N."/>
            <person name="Kim E."/>
            <person name="Johnston A.W.B."/>
            <person name="Todd J.D."/>
            <person name="Rogers R."/>
            <person name="Wexler M."/>
            <person name="Bond P.L."/>
            <person name="Li Y."/>
            <person name="Richardson P."/>
        </authorList>
    </citation>
    <scope>NUCLEOTIDE SEQUENCE [LARGE SCALE GENOMIC DNA]</scope>
    <source>
        <strain evidence="1">MWYL1</strain>
    </source>
</reference>
<dbReference type="OrthoDB" id="4762357at2"/>
<dbReference type="EMBL" id="CP000749">
    <property type="protein sequence ID" value="ABR71442.1"/>
    <property type="molecule type" value="Genomic_DNA"/>
</dbReference>
<accession>A6VYB3</accession>
<dbReference type="HOGENOM" id="CLU_158630_0_0_6"/>
<protein>
    <recommendedName>
        <fullName evidence="2">VOC domain-containing protein</fullName>
    </recommendedName>
</protein>
<dbReference type="KEGG" id="mmw:Mmwyl1_2523"/>
<gene>
    <name evidence="1" type="ordered locus">Mmwyl1_2523</name>
</gene>